<sequence length="338" mass="36982">MDDIATTQRLVQDNQTDSYGVFGEVTVDITDQTGLLVGGRYSYDKKEYFGITDAEGPLAFLFLDAGRVEAGIGDHWDDFSGKISLTHHFSDNIMAYGSLATGYKSGAFNAEPSSADAVNAVDPEYVTTYEAGMKMDLLRDSLRLNLTLFQSDYEDIQSTFVNQQAVAVAANVGEAEIKGYEVEGQAYFTPNLYLQFAFADYEHEYTDFSRGEGDSGVDVAGNPVQNAPDWTATVALNYDIVLSSGAEITLRGDYRGTGEIATYFDETSPQSIRPSVAVFNATVKYTAANARWSTAIWGRNLGNEEEVVTIGPKVALFDGRSRAYGPPRTYGLTLEYSF</sequence>
<dbReference type="Pfam" id="PF00593">
    <property type="entry name" value="TonB_dep_Rec_b-barrel"/>
    <property type="match status" value="1"/>
</dbReference>
<evidence type="ECO:0000256" key="10">
    <source>
        <dbReference type="ARBA" id="ARBA00023237"/>
    </source>
</evidence>
<comment type="caution">
    <text evidence="14">The sequence shown here is derived from an EMBL/GenBank/DDBJ whole genome shotgun (WGS) entry which is preliminary data.</text>
</comment>
<dbReference type="AlphaFoldDB" id="A0A939DDF9"/>
<keyword evidence="9 11" id="KW-0472">Membrane</keyword>
<evidence type="ECO:0000259" key="13">
    <source>
        <dbReference type="Pfam" id="PF00593"/>
    </source>
</evidence>
<reference evidence="14" key="1">
    <citation type="submission" date="2021-02" db="EMBL/GenBank/DDBJ databases">
        <title>PHA producing bacteria isolated from coastal sediment in Guangdong, Shenzhen.</title>
        <authorList>
            <person name="Zheng W."/>
            <person name="Yu S."/>
            <person name="Huang Y."/>
        </authorList>
    </citation>
    <scope>NUCLEOTIDE SEQUENCE</scope>
    <source>
        <strain evidence="14">TN14-10</strain>
    </source>
</reference>
<evidence type="ECO:0000256" key="12">
    <source>
        <dbReference type="PROSITE-ProRule" id="PRU10144"/>
    </source>
</evidence>
<dbReference type="Gene3D" id="2.40.170.20">
    <property type="entry name" value="TonB-dependent receptor, beta-barrel domain"/>
    <property type="match status" value="1"/>
</dbReference>
<evidence type="ECO:0000256" key="3">
    <source>
        <dbReference type="ARBA" id="ARBA00022452"/>
    </source>
</evidence>
<keyword evidence="3 11" id="KW-1134">Transmembrane beta strand</keyword>
<accession>A0A939DDF9</accession>
<dbReference type="InterPro" id="IPR036942">
    <property type="entry name" value="Beta-barrel_TonB_sf"/>
</dbReference>
<evidence type="ECO:0000256" key="7">
    <source>
        <dbReference type="ARBA" id="ARBA00023065"/>
    </source>
</evidence>
<dbReference type="EMBL" id="JAFKCZ010000004">
    <property type="protein sequence ID" value="MBN7796208.1"/>
    <property type="molecule type" value="Genomic_DNA"/>
</dbReference>
<gene>
    <name evidence="14" type="ORF">JYP50_06390</name>
</gene>
<evidence type="ECO:0000256" key="5">
    <source>
        <dbReference type="ARBA" id="ARBA00022692"/>
    </source>
</evidence>
<feature type="short sequence motif" description="TonB C-terminal box" evidence="12">
    <location>
        <begin position="321"/>
        <end position="338"/>
    </location>
</feature>
<evidence type="ECO:0000313" key="15">
    <source>
        <dbReference type="Proteomes" id="UP000664303"/>
    </source>
</evidence>
<dbReference type="InterPro" id="IPR010917">
    <property type="entry name" value="TonB_rcpt_CS"/>
</dbReference>
<dbReference type="PANTHER" id="PTHR32552">
    <property type="entry name" value="FERRICHROME IRON RECEPTOR-RELATED"/>
    <property type="match status" value="1"/>
</dbReference>
<evidence type="ECO:0000256" key="2">
    <source>
        <dbReference type="ARBA" id="ARBA00022448"/>
    </source>
</evidence>
<dbReference type="PANTHER" id="PTHR32552:SF81">
    <property type="entry name" value="TONB-DEPENDENT OUTER MEMBRANE RECEPTOR"/>
    <property type="match status" value="1"/>
</dbReference>
<keyword evidence="2 11" id="KW-0813">Transport</keyword>
<name>A0A939DDF9_9GAMM</name>
<keyword evidence="7" id="KW-0406">Ion transport</keyword>
<evidence type="ECO:0000256" key="1">
    <source>
        <dbReference type="ARBA" id="ARBA00004571"/>
    </source>
</evidence>
<dbReference type="InterPro" id="IPR000531">
    <property type="entry name" value="Beta-barrel_TonB"/>
</dbReference>
<dbReference type="SUPFAM" id="SSF56935">
    <property type="entry name" value="Porins"/>
    <property type="match status" value="1"/>
</dbReference>
<dbReference type="GO" id="GO:0006826">
    <property type="term" value="P:iron ion transport"/>
    <property type="evidence" value="ECO:0007669"/>
    <property type="project" value="UniProtKB-KW"/>
</dbReference>
<evidence type="ECO:0000256" key="6">
    <source>
        <dbReference type="ARBA" id="ARBA00023004"/>
    </source>
</evidence>
<protein>
    <submittedName>
        <fullName evidence="14">TonB-dependent receptor</fullName>
    </submittedName>
</protein>
<evidence type="ECO:0000256" key="4">
    <source>
        <dbReference type="ARBA" id="ARBA00022496"/>
    </source>
</evidence>
<organism evidence="14 15">
    <name type="scientific">Parahaliea mediterranea</name>
    <dbReference type="NCBI Taxonomy" id="651086"/>
    <lineage>
        <taxon>Bacteria</taxon>
        <taxon>Pseudomonadati</taxon>
        <taxon>Pseudomonadota</taxon>
        <taxon>Gammaproteobacteria</taxon>
        <taxon>Cellvibrionales</taxon>
        <taxon>Halieaceae</taxon>
        <taxon>Parahaliea</taxon>
    </lineage>
</organism>
<keyword evidence="8" id="KW-0798">TonB box</keyword>
<evidence type="ECO:0000256" key="8">
    <source>
        <dbReference type="ARBA" id="ARBA00023077"/>
    </source>
</evidence>
<keyword evidence="15" id="KW-1185">Reference proteome</keyword>
<keyword evidence="10 11" id="KW-0998">Cell outer membrane</keyword>
<comment type="similarity">
    <text evidence="11">Belongs to the TonB-dependent receptor family.</text>
</comment>
<keyword evidence="14" id="KW-0675">Receptor</keyword>
<feature type="domain" description="TonB-dependent receptor-like beta-barrel" evidence="13">
    <location>
        <begin position="9"/>
        <end position="301"/>
    </location>
</feature>
<keyword evidence="5 11" id="KW-0812">Transmembrane</keyword>
<keyword evidence="6" id="KW-0408">Iron</keyword>
<evidence type="ECO:0000256" key="11">
    <source>
        <dbReference type="PROSITE-ProRule" id="PRU01360"/>
    </source>
</evidence>
<dbReference type="PROSITE" id="PS52016">
    <property type="entry name" value="TONB_DEPENDENT_REC_3"/>
    <property type="match status" value="1"/>
</dbReference>
<keyword evidence="4" id="KW-0410">Iron transport</keyword>
<dbReference type="InterPro" id="IPR039426">
    <property type="entry name" value="TonB-dep_rcpt-like"/>
</dbReference>
<dbReference type="PROSITE" id="PS01156">
    <property type="entry name" value="TONB_DEPENDENT_REC_2"/>
    <property type="match status" value="1"/>
</dbReference>
<dbReference type="RefSeq" id="WP_206559651.1">
    <property type="nucleotide sequence ID" value="NZ_JAFKCZ010000004.1"/>
</dbReference>
<evidence type="ECO:0000256" key="9">
    <source>
        <dbReference type="ARBA" id="ARBA00023136"/>
    </source>
</evidence>
<comment type="subcellular location">
    <subcellularLocation>
        <location evidence="1 11">Cell outer membrane</location>
        <topology evidence="1 11">Multi-pass membrane protein</topology>
    </subcellularLocation>
</comment>
<dbReference type="Proteomes" id="UP000664303">
    <property type="component" value="Unassembled WGS sequence"/>
</dbReference>
<proteinExistence type="inferred from homology"/>
<evidence type="ECO:0000313" key="14">
    <source>
        <dbReference type="EMBL" id="MBN7796208.1"/>
    </source>
</evidence>
<dbReference type="GO" id="GO:0009279">
    <property type="term" value="C:cell outer membrane"/>
    <property type="evidence" value="ECO:0007669"/>
    <property type="project" value="UniProtKB-SubCell"/>
</dbReference>